<evidence type="ECO:0000313" key="7">
    <source>
        <dbReference type="EnsemblMetazoa" id="HelroP169067"/>
    </source>
</evidence>
<dbReference type="GO" id="GO:0008270">
    <property type="term" value="F:zinc ion binding"/>
    <property type="evidence" value="ECO:0007669"/>
    <property type="project" value="UniProtKB-KW"/>
</dbReference>
<dbReference type="AlphaFoldDB" id="T1F1C8"/>
<reference evidence="7" key="3">
    <citation type="submission" date="2015-06" db="UniProtKB">
        <authorList>
            <consortium name="EnsemblMetazoa"/>
        </authorList>
    </citation>
    <scope>IDENTIFICATION</scope>
</reference>
<dbReference type="UniPathway" id="UPA00143"/>
<gene>
    <name evidence="7" type="primary">20202628</name>
    <name evidence="6" type="ORF">HELRODRAFT_169067</name>
</gene>
<dbReference type="EMBL" id="AMQM01003171">
    <property type="status" value="NOT_ANNOTATED_CDS"/>
    <property type="molecule type" value="Genomic_DNA"/>
</dbReference>
<dbReference type="Proteomes" id="UP000015101">
    <property type="component" value="Unassembled WGS sequence"/>
</dbReference>
<reference evidence="8" key="1">
    <citation type="submission" date="2012-12" db="EMBL/GenBank/DDBJ databases">
        <authorList>
            <person name="Hellsten U."/>
            <person name="Grimwood J."/>
            <person name="Chapman J.A."/>
            <person name="Shapiro H."/>
            <person name="Aerts A."/>
            <person name="Otillar R.P."/>
            <person name="Terry A.Y."/>
            <person name="Boore J.L."/>
            <person name="Simakov O."/>
            <person name="Marletaz F."/>
            <person name="Cho S.-J."/>
            <person name="Edsinger-Gonzales E."/>
            <person name="Havlak P."/>
            <person name="Kuo D.-H."/>
            <person name="Larsson T."/>
            <person name="Lv J."/>
            <person name="Arendt D."/>
            <person name="Savage R."/>
            <person name="Osoegawa K."/>
            <person name="de Jong P."/>
            <person name="Lindberg D.R."/>
            <person name="Seaver E.C."/>
            <person name="Weisblat D.A."/>
            <person name="Putnam N.H."/>
            <person name="Grigoriev I.V."/>
            <person name="Rokhsar D.S."/>
        </authorList>
    </citation>
    <scope>NUCLEOTIDE SEQUENCE</scope>
</reference>
<protein>
    <recommendedName>
        <fullName evidence="4">E3 ubiquitin-protein ligase</fullName>
        <ecNumber evidence="4">2.3.2.27</ecNumber>
    </recommendedName>
</protein>
<evidence type="ECO:0000256" key="2">
    <source>
        <dbReference type="ARBA" id="ARBA00022833"/>
    </source>
</evidence>
<dbReference type="Pfam" id="PF13639">
    <property type="entry name" value="zf-RING_2"/>
    <property type="match status" value="1"/>
</dbReference>
<dbReference type="GO" id="GO:0016567">
    <property type="term" value="P:protein ubiquitination"/>
    <property type="evidence" value="ECO:0000318"/>
    <property type="project" value="GO_Central"/>
</dbReference>
<dbReference type="GO" id="GO:0061630">
    <property type="term" value="F:ubiquitin protein ligase activity"/>
    <property type="evidence" value="ECO:0000318"/>
    <property type="project" value="GO_Central"/>
</dbReference>
<dbReference type="PROSITE" id="PS50089">
    <property type="entry name" value="ZF_RING_2"/>
    <property type="match status" value="1"/>
</dbReference>
<evidence type="ECO:0000256" key="1">
    <source>
        <dbReference type="ARBA" id="ARBA00022771"/>
    </source>
</evidence>
<keyword evidence="8" id="KW-1185">Reference proteome</keyword>
<dbReference type="SUPFAM" id="SSF57850">
    <property type="entry name" value="RING/U-box"/>
    <property type="match status" value="1"/>
</dbReference>
<comment type="subcellular location">
    <subcellularLocation>
        <location evidence="4">Cytoplasm</location>
    </subcellularLocation>
</comment>
<dbReference type="EMBL" id="KB096023">
    <property type="protein sequence ID" value="ESO09126.1"/>
    <property type="molecule type" value="Genomic_DNA"/>
</dbReference>
<dbReference type="InterPro" id="IPR001841">
    <property type="entry name" value="Znf_RING"/>
</dbReference>
<comment type="catalytic activity">
    <reaction evidence="4">
        <text>S-ubiquitinyl-[E2 ubiquitin-conjugating enzyme]-L-cysteine + [acceptor protein]-L-lysine = [E2 ubiquitin-conjugating enzyme]-L-cysteine + N(6)-ubiquitinyl-[acceptor protein]-L-lysine.</text>
        <dbReference type="EC" id="2.3.2.27"/>
    </reaction>
</comment>
<keyword evidence="4" id="KW-0479">Metal-binding</keyword>
<keyword evidence="4" id="KW-0963">Cytoplasm</keyword>
<evidence type="ECO:0000313" key="6">
    <source>
        <dbReference type="EMBL" id="ESO09126.1"/>
    </source>
</evidence>
<dbReference type="GO" id="GO:0005737">
    <property type="term" value="C:cytoplasm"/>
    <property type="evidence" value="ECO:0007669"/>
    <property type="project" value="UniProtKB-SubCell"/>
</dbReference>
<name>T1F1C8_HELRO</name>
<dbReference type="InterPro" id="IPR013083">
    <property type="entry name" value="Znf_RING/FYVE/PHD"/>
</dbReference>
<keyword evidence="2 4" id="KW-0862">Zinc</keyword>
<feature type="domain" description="RING-type" evidence="5">
    <location>
        <begin position="54"/>
        <end position="98"/>
    </location>
</feature>
<dbReference type="KEGG" id="hro:HELRODRAFT_169067"/>
<comment type="similarity">
    <text evidence="4">Belongs to the Deltex family.</text>
</comment>
<dbReference type="SMART" id="SM00184">
    <property type="entry name" value="RING"/>
    <property type="match status" value="1"/>
</dbReference>
<dbReference type="HOGENOM" id="CLU_1322191_0_0_1"/>
<dbReference type="Gene3D" id="3.30.40.10">
    <property type="entry name" value="Zinc/RING finger domain, C3HC4 (zinc finger)"/>
    <property type="match status" value="1"/>
</dbReference>
<dbReference type="CTD" id="20202628"/>
<dbReference type="EnsemblMetazoa" id="HelroT169067">
    <property type="protein sequence ID" value="HelroP169067"/>
    <property type="gene ID" value="HelroG169067"/>
</dbReference>
<dbReference type="EC" id="2.3.2.27" evidence="4"/>
<comment type="pathway">
    <text evidence="4">Protein modification; protein ubiquitination.</text>
</comment>
<evidence type="ECO:0000259" key="5">
    <source>
        <dbReference type="PROSITE" id="PS50089"/>
    </source>
</evidence>
<dbReference type="GO" id="GO:0007219">
    <property type="term" value="P:Notch signaling pathway"/>
    <property type="evidence" value="ECO:0000318"/>
    <property type="project" value="GO_Central"/>
</dbReference>
<sequence>MDVSDQFVIIDEIEGMNFRCFRIPMDNPKSYKYMLKQDIIFLVENDDVQVDDRCEICFDSLNELSDMGYLRDCKHRFHLHCLKTLYLSTAVIKCPYCKIVYNLQFGDCGYSYLFVKLCANNVGLEFNLVEYTLFIDLNNDDDGQCIKHLLIKAFQRQLLNQELLESFWDNDFSREFIEFKLRDLNVFPNELTNNLDDDCWDDELPNQI</sequence>
<dbReference type="OrthoDB" id="8062037at2759"/>
<dbReference type="PANTHER" id="PTHR12622">
    <property type="entry name" value="DELTEX-RELATED"/>
    <property type="match status" value="1"/>
</dbReference>
<dbReference type="InterPro" id="IPR039398">
    <property type="entry name" value="Deltex_fam"/>
</dbReference>
<proteinExistence type="inferred from homology"/>
<dbReference type="InParanoid" id="T1F1C8"/>
<keyword evidence="4" id="KW-0808">Transferase</keyword>
<reference evidence="6 8" key="2">
    <citation type="journal article" date="2013" name="Nature">
        <title>Insights into bilaterian evolution from three spiralian genomes.</title>
        <authorList>
            <person name="Simakov O."/>
            <person name="Marletaz F."/>
            <person name="Cho S.J."/>
            <person name="Edsinger-Gonzales E."/>
            <person name="Havlak P."/>
            <person name="Hellsten U."/>
            <person name="Kuo D.H."/>
            <person name="Larsson T."/>
            <person name="Lv J."/>
            <person name="Arendt D."/>
            <person name="Savage R."/>
            <person name="Osoegawa K."/>
            <person name="de Jong P."/>
            <person name="Grimwood J."/>
            <person name="Chapman J.A."/>
            <person name="Shapiro H."/>
            <person name="Aerts A."/>
            <person name="Otillar R.P."/>
            <person name="Terry A.Y."/>
            <person name="Boore J.L."/>
            <person name="Grigoriev I.V."/>
            <person name="Lindberg D.R."/>
            <person name="Seaver E.C."/>
            <person name="Weisblat D.A."/>
            <person name="Putnam N.H."/>
            <person name="Rokhsar D.S."/>
        </authorList>
    </citation>
    <scope>NUCLEOTIDE SEQUENCE</scope>
</reference>
<evidence type="ECO:0000256" key="4">
    <source>
        <dbReference type="RuleBase" id="RU367105"/>
    </source>
</evidence>
<organism evidence="7 8">
    <name type="scientific">Helobdella robusta</name>
    <name type="common">Californian leech</name>
    <dbReference type="NCBI Taxonomy" id="6412"/>
    <lineage>
        <taxon>Eukaryota</taxon>
        <taxon>Metazoa</taxon>
        <taxon>Spiralia</taxon>
        <taxon>Lophotrochozoa</taxon>
        <taxon>Annelida</taxon>
        <taxon>Clitellata</taxon>
        <taxon>Hirudinea</taxon>
        <taxon>Rhynchobdellida</taxon>
        <taxon>Glossiphoniidae</taxon>
        <taxon>Helobdella</taxon>
    </lineage>
</organism>
<dbReference type="GO" id="GO:0005654">
    <property type="term" value="C:nucleoplasm"/>
    <property type="evidence" value="ECO:0000318"/>
    <property type="project" value="GO_Central"/>
</dbReference>
<dbReference type="GeneID" id="20202628"/>
<evidence type="ECO:0000256" key="3">
    <source>
        <dbReference type="PROSITE-ProRule" id="PRU00175"/>
    </source>
</evidence>
<evidence type="ECO:0000313" key="8">
    <source>
        <dbReference type="Proteomes" id="UP000015101"/>
    </source>
</evidence>
<keyword evidence="1 3" id="KW-0863">Zinc-finger</keyword>
<dbReference type="RefSeq" id="XP_009013148.1">
    <property type="nucleotide sequence ID" value="XM_009014900.1"/>
</dbReference>
<accession>T1F1C8</accession>